<evidence type="ECO:0000313" key="1">
    <source>
        <dbReference type="EMBL" id="OXA53801.1"/>
    </source>
</evidence>
<evidence type="ECO:0000313" key="2">
    <source>
        <dbReference type="Proteomes" id="UP000198287"/>
    </source>
</evidence>
<sequence length="305" mass="34956">MFDPSIILVTIIRLQLTKVNIKVSLINEMQSIDYTLCESENSKVSSETPTFQDNWIGLNVKQCKVLRYNINVDYEPGLLHCLFLLRAGTSYGWPIVEDGEHANDDKAEYRDEIAKHLAPFENCTTMLFTGRSRAWGTNSINFVPIISLAYDYVINTTINGLIIQDKSSIVRKLNPARHCWATFTILPENYGLFEGSRYQNFMQLPSFIHPETSSHYFILMTAAPREIKTFLTNPNIFVTLHQMEIILIDLSTIEDFSLVPINYFNNHHIQQPKMGWNGLNVGKVYSVLHSIVSICWVHSAKMCQI</sequence>
<dbReference type="AlphaFoldDB" id="A0A226EAF8"/>
<protein>
    <submittedName>
        <fullName evidence="1">Uncharacterized protein</fullName>
    </submittedName>
</protein>
<proteinExistence type="predicted"/>
<name>A0A226EAF8_FOLCA</name>
<keyword evidence="2" id="KW-1185">Reference proteome</keyword>
<accession>A0A226EAF8</accession>
<dbReference type="EMBL" id="LNIX01000005">
    <property type="protein sequence ID" value="OXA53801.1"/>
    <property type="molecule type" value="Genomic_DNA"/>
</dbReference>
<dbReference type="Proteomes" id="UP000198287">
    <property type="component" value="Unassembled WGS sequence"/>
</dbReference>
<reference evidence="1 2" key="1">
    <citation type="submission" date="2015-12" db="EMBL/GenBank/DDBJ databases">
        <title>The genome of Folsomia candida.</title>
        <authorList>
            <person name="Faddeeva A."/>
            <person name="Derks M.F."/>
            <person name="Anvar Y."/>
            <person name="Smit S."/>
            <person name="Van Straalen N."/>
            <person name="Roelofs D."/>
        </authorList>
    </citation>
    <scope>NUCLEOTIDE SEQUENCE [LARGE SCALE GENOMIC DNA]</scope>
    <source>
        <strain evidence="1 2">VU population</strain>
        <tissue evidence="1">Whole body</tissue>
    </source>
</reference>
<comment type="caution">
    <text evidence="1">The sequence shown here is derived from an EMBL/GenBank/DDBJ whole genome shotgun (WGS) entry which is preliminary data.</text>
</comment>
<gene>
    <name evidence="1" type="ORF">Fcan01_11607</name>
</gene>
<organism evidence="1 2">
    <name type="scientific">Folsomia candida</name>
    <name type="common">Springtail</name>
    <dbReference type="NCBI Taxonomy" id="158441"/>
    <lineage>
        <taxon>Eukaryota</taxon>
        <taxon>Metazoa</taxon>
        <taxon>Ecdysozoa</taxon>
        <taxon>Arthropoda</taxon>
        <taxon>Hexapoda</taxon>
        <taxon>Collembola</taxon>
        <taxon>Entomobryomorpha</taxon>
        <taxon>Isotomoidea</taxon>
        <taxon>Isotomidae</taxon>
        <taxon>Proisotominae</taxon>
        <taxon>Folsomia</taxon>
    </lineage>
</organism>